<evidence type="ECO:0000256" key="6">
    <source>
        <dbReference type="ARBA" id="ARBA00023273"/>
    </source>
</evidence>
<protein>
    <recommendedName>
        <fullName evidence="2">MORN repeat-containing protein 5</fullName>
    </recommendedName>
</protein>
<evidence type="ECO:0000256" key="3">
    <source>
        <dbReference type="ARBA" id="ARBA00022737"/>
    </source>
</evidence>
<accession>A0ABM1IGN2</accession>
<dbReference type="SUPFAM" id="SSF82185">
    <property type="entry name" value="Histone H3 K4-specific methyltransferase SET7/9 N-terminal domain"/>
    <property type="match status" value="1"/>
</dbReference>
<evidence type="ECO:0000256" key="2">
    <source>
        <dbReference type="ARBA" id="ARBA00016322"/>
    </source>
</evidence>
<gene>
    <name evidence="8" type="primary">LOC107067937</name>
</gene>
<keyword evidence="6" id="KW-0966">Cell projection</keyword>
<comment type="subcellular location">
    <subcellularLocation>
        <location evidence="1">Cell projection</location>
        <location evidence="1">Cilium</location>
        <location evidence="1">Flagellum</location>
    </subcellularLocation>
</comment>
<organism evidence="7 8">
    <name type="scientific">Polistes dominula</name>
    <name type="common">European paper wasp</name>
    <name type="synonym">Vespa dominula</name>
    <dbReference type="NCBI Taxonomy" id="743375"/>
    <lineage>
        <taxon>Eukaryota</taxon>
        <taxon>Metazoa</taxon>
        <taxon>Ecdysozoa</taxon>
        <taxon>Arthropoda</taxon>
        <taxon>Hexapoda</taxon>
        <taxon>Insecta</taxon>
        <taxon>Pterygota</taxon>
        <taxon>Neoptera</taxon>
        <taxon>Endopterygota</taxon>
        <taxon>Hymenoptera</taxon>
        <taxon>Apocrita</taxon>
        <taxon>Aculeata</taxon>
        <taxon>Vespoidea</taxon>
        <taxon>Vespidae</taxon>
        <taxon>Polistinae</taxon>
        <taxon>Polistini</taxon>
        <taxon>Polistes</taxon>
    </lineage>
</organism>
<name>A0ABM1IGN2_POLDO</name>
<dbReference type="InterPro" id="IPR042814">
    <property type="entry name" value="Morn5"/>
</dbReference>
<dbReference type="GeneID" id="107067937"/>
<keyword evidence="4" id="KW-0282">Flagellum</keyword>
<dbReference type="Gene3D" id="2.20.110.10">
    <property type="entry name" value="Histone H3 K4-specific methyltransferase SET7/9 N-terminal domain"/>
    <property type="match status" value="1"/>
</dbReference>
<reference evidence="8" key="1">
    <citation type="submission" date="2025-08" db="UniProtKB">
        <authorList>
            <consortium name="RefSeq"/>
        </authorList>
    </citation>
    <scope>IDENTIFICATION</scope>
</reference>
<dbReference type="RefSeq" id="XP_015179369.1">
    <property type="nucleotide sequence ID" value="XM_015323883.1"/>
</dbReference>
<dbReference type="InterPro" id="IPR003409">
    <property type="entry name" value="MORN"/>
</dbReference>
<dbReference type="Pfam" id="PF02493">
    <property type="entry name" value="MORN"/>
    <property type="match status" value="2"/>
</dbReference>
<dbReference type="SMART" id="SM00698">
    <property type="entry name" value="MORN"/>
    <property type="match status" value="2"/>
</dbReference>
<dbReference type="PANTHER" id="PTHR46437:SF1">
    <property type="entry name" value="MORN REPEAT-CONTAINING PROTEIN 5"/>
    <property type="match status" value="1"/>
</dbReference>
<keyword evidence="5" id="KW-0969">Cilium</keyword>
<sequence length="311" mass="36515">MTASRMKMNEAISSVISISKKNVKQVRNNNNHNNEETVYSIFKEQNEKNELDSNVTKDVSDPFWSESFFVNGSHYNGTWDAVGMAGIGRYTLPNGTVFEGEFRDGKFHGHGTMSFPCGQSIDGVWINGQLKMKRYKFKDGLVFDEDNWKFCQFPDRRFYPCITSYLRPARETLETNFHPPKIIPIHCYDTGNGVYYPDTHCIMSYDSKKIIEIPTKTKAEWIINNCRKGFDEPTGYQPWLHENWSTKIHEDLNITYCLPLSNDSPQHWWKRLSTFKKDTSIYRKDDDFVCKNCYLNQREKKENENTEEKDY</sequence>
<evidence type="ECO:0000313" key="8">
    <source>
        <dbReference type="RefSeq" id="XP_015179369.1"/>
    </source>
</evidence>
<evidence type="ECO:0000256" key="5">
    <source>
        <dbReference type="ARBA" id="ARBA00023069"/>
    </source>
</evidence>
<dbReference type="Proteomes" id="UP000694924">
    <property type="component" value="Unplaced"/>
</dbReference>
<evidence type="ECO:0000256" key="1">
    <source>
        <dbReference type="ARBA" id="ARBA00004230"/>
    </source>
</evidence>
<dbReference type="PANTHER" id="PTHR46437">
    <property type="entry name" value="MORN REPEAT-CONTAINING PROTEIN 5"/>
    <property type="match status" value="1"/>
</dbReference>
<proteinExistence type="predicted"/>
<evidence type="ECO:0000256" key="4">
    <source>
        <dbReference type="ARBA" id="ARBA00022846"/>
    </source>
</evidence>
<evidence type="ECO:0000313" key="7">
    <source>
        <dbReference type="Proteomes" id="UP000694924"/>
    </source>
</evidence>
<keyword evidence="3" id="KW-0677">Repeat</keyword>
<keyword evidence="7" id="KW-1185">Reference proteome</keyword>